<gene>
    <name evidence="1" type="ORF">CLV98_102131</name>
</gene>
<dbReference type="Proteomes" id="UP000245880">
    <property type="component" value="Unassembled WGS sequence"/>
</dbReference>
<dbReference type="AlphaFoldDB" id="A0A316APW1"/>
<organism evidence="1 2">
    <name type="scientific">Dyadobacter jejuensis</name>
    <dbReference type="NCBI Taxonomy" id="1082580"/>
    <lineage>
        <taxon>Bacteria</taxon>
        <taxon>Pseudomonadati</taxon>
        <taxon>Bacteroidota</taxon>
        <taxon>Cytophagia</taxon>
        <taxon>Cytophagales</taxon>
        <taxon>Spirosomataceae</taxon>
        <taxon>Dyadobacter</taxon>
    </lineage>
</organism>
<sequence length="317" mass="36340">MNIIYTVCNRKSLPHALALGDSVRKHQPTDRFVLGWVDDVIPNQLPKDVELLEVTKLGIPQWEAMKTQYYTYELLAATRPWFAQQLIGQLTSSDRLIFLAPTVVLWTDLQHSLQREEQALFTPQANRPIPKSALLKDHQILNTGMFHAGSWILSASDQGKDFLGWWAQRTQDRAYFDLCQGMCMDQLWLNYAPIHLPNWGKLAADSWHYGLNKLAFQDITLQNSKPYLNNMPVWSTDFAGITFFDPIWSDYSNSVRNRPQFATLLNAYQLQLDGLKTEYGLGGNAGYGKVAQISPNRLLRNRTAKKIKLITTFIDNY</sequence>
<protein>
    <submittedName>
        <fullName evidence="1">Uncharacterized protein</fullName>
    </submittedName>
</protein>
<proteinExistence type="predicted"/>
<dbReference type="EMBL" id="QGDT01000002">
    <property type="protein sequence ID" value="PWJ59299.1"/>
    <property type="molecule type" value="Genomic_DNA"/>
</dbReference>
<dbReference type="OrthoDB" id="186344at2"/>
<comment type="caution">
    <text evidence="1">The sequence shown here is derived from an EMBL/GenBank/DDBJ whole genome shotgun (WGS) entry which is preliminary data.</text>
</comment>
<evidence type="ECO:0000313" key="2">
    <source>
        <dbReference type="Proteomes" id="UP000245880"/>
    </source>
</evidence>
<keyword evidence="2" id="KW-1185">Reference proteome</keyword>
<name>A0A316APW1_9BACT</name>
<evidence type="ECO:0000313" key="1">
    <source>
        <dbReference type="EMBL" id="PWJ59299.1"/>
    </source>
</evidence>
<dbReference type="SUPFAM" id="SSF53448">
    <property type="entry name" value="Nucleotide-diphospho-sugar transferases"/>
    <property type="match status" value="1"/>
</dbReference>
<dbReference type="InterPro" id="IPR029044">
    <property type="entry name" value="Nucleotide-diphossugar_trans"/>
</dbReference>
<reference evidence="1 2" key="1">
    <citation type="submission" date="2018-03" db="EMBL/GenBank/DDBJ databases">
        <title>Genomic Encyclopedia of Archaeal and Bacterial Type Strains, Phase II (KMG-II): from individual species to whole genera.</title>
        <authorList>
            <person name="Goeker M."/>
        </authorList>
    </citation>
    <scope>NUCLEOTIDE SEQUENCE [LARGE SCALE GENOMIC DNA]</scope>
    <source>
        <strain evidence="1 2">DSM 100346</strain>
    </source>
</reference>
<dbReference type="RefSeq" id="WP_109673199.1">
    <property type="nucleotide sequence ID" value="NZ_QGDT01000002.1"/>
</dbReference>
<accession>A0A316APW1</accession>